<protein>
    <submittedName>
        <fullName evidence="1">Uncharacterized protein</fullName>
    </submittedName>
</protein>
<organism evidence="1">
    <name type="scientific">marine sediment metagenome</name>
    <dbReference type="NCBI Taxonomy" id="412755"/>
    <lineage>
        <taxon>unclassified sequences</taxon>
        <taxon>metagenomes</taxon>
        <taxon>ecological metagenomes</taxon>
    </lineage>
</organism>
<reference evidence="1" key="1">
    <citation type="journal article" date="2015" name="Nature">
        <title>Complex archaea that bridge the gap between prokaryotes and eukaryotes.</title>
        <authorList>
            <person name="Spang A."/>
            <person name="Saw J.H."/>
            <person name="Jorgensen S.L."/>
            <person name="Zaremba-Niedzwiedzka K."/>
            <person name="Martijn J."/>
            <person name="Lind A.E."/>
            <person name="van Eijk R."/>
            <person name="Schleper C."/>
            <person name="Guy L."/>
            <person name="Ettema T.J."/>
        </authorList>
    </citation>
    <scope>NUCLEOTIDE SEQUENCE</scope>
</reference>
<evidence type="ECO:0000313" key="1">
    <source>
        <dbReference type="EMBL" id="KKL50041.1"/>
    </source>
</evidence>
<accession>A0A0F9D8K1</accession>
<proteinExistence type="predicted"/>
<dbReference type="AlphaFoldDB" id="A0A0F9D8K1"/>
<gene>
    <name evidence="1" type="ORF">LCGC14_2309480</name>
</gene>
<sequence>MAGNKDPVITYALKEMVAACAAAMRVLDRHGLADEFGDELKAVGVKNGFGKRALLAIVTEEKETP</sequence>
<name>A0A0F9D8K1_9ZZZZ</name>
<dbReference type="EMBL" id="LAZR01032741">
    <property type="protein sequence ID" value="KKL50041.1"/>
    <property type="molecule type" value="Genomic_DNA"/>
</dbReference>
<comment type="caution">
    <text evidence="1">The sequence shown here is derived from an EMBL/GenBank/DDBJ whole genome shotgun (WGS) entry which is preliminary data.</text>
</comment>